<dbReference type="RefSeq" id="WP_267533011.1">
    <property type="nucleotide sequence ID" value="NZ_JAPNKA010000001.1"/>
</dbReference>
<feature type="chain" id="PRO_5046429318" evidence="1">
    <location>
        <begin position="20"/>
        <end position="532"/>
    </location>
</feature>
<keyword evidence="5" id="KW-1185">Reference proteome</keyword>
<keyword evidence="1" id="KW-0732">Signal</keyword>
<accession>A0ABT3ZXB1</accession>
<dbReference type="PANTHER" id="PTHR46825">
    <property type="entry name" value="D-ALANYL-D-ALANINE-CARBOXYPEPTIDASE/ENDOPEPTIDASE AMPH"/>
    <property type="match status" value="1"/>
</dbReference>
<organism evidence="4 5">
    <name type="scientific">Archangium lansingense</name>
    <dbReference type="NCBI Taxonomy" id="2995310"/>
    <lineage>
        <taxon>Bacteria</taxon>
        <taxon>Pseudomonadati</taxon>
        <taxon>Myxococcota</taxon>
        <taxon>Myxococcia</taxon>
        <taxon>Myxococcales</taxon>
        <taxon>Cystobacterineae</taxon>
        <taxon>Archangiaceae</taxon>
        <taxon>Archangium</taxon>
    </lineage>
</organism>
<dbReference type="Pfam" id="PF00144">
    <property type="entry name" value="Beta-lactamase"/>
    <property type="match status" value="1"/>
</dbReference>
<name>A0ABT3ZXB1_9BACT</name>
<dbReference type="Gene3D" id="2.40.128.600">
    <property type="match status" value="1"/>
</dbReference>
<dbReference type="EMBL" id="JAPNKA010000001">
    <property type="protein sequence ID" value="MCY1074027.1"/>
    <property type="molecule type" value="Genomic_DNA"/>
</dbReference>
<evidence type="ECO:0000313" key="4">
    <source>
        <dbReference type="EMBL" id="MCY1074027.1"/>
    </source>
</evidence>
<comment type="caution">
    <text evidence="4">The sequence shown here is derived from an EMBL/GenBank/DDBJ whole genome shotgun (WGS) entry which is preliminary data.</text>
</comment>
<dbReference type="Proteomes" id="UP001207654">
    <property type="component" value="Unassembled WGS sequence"/>
</dbReference>
<proteinExistence type="predicted"/>
<sequence length="532" mass="58473">MRRLLALLFLLAPLTTALAQSIPKEKELDTLVQRTMTTFEVPGIAIAVVKDGKVVLSKGYGVRKLGETAPVTPETLFGIASNSKAFTATALAMLVDEGKLQWDDRVIDHLPSFQMYDPYVTRELTVRDLLVHRSGLGLGAGDLLYFPASSFTEDEIVAKLRHIRPASSFRSRYAYDNILYLVAGKVIEKASGQPWGDFIRDRIFTPLEMKSSNTSVADFRPGANVAMPHAKADGRLQAIAPMSFDNNAPAAAINSSVNDLSRWMLVQLAKGAIPGSSGAKRLFSEKQSREMWSAQTVQPISEPPKPLAALKPEFSAYGLGWGLRDYRGHKLVTHTGGLPGYVSRVVLVPSLGLGVAVLTNQEERGGFEVPAFAILDSYLGAPRTDWVAAFKAADEEKTKKAELAVNEKRTARSTESKPSLPLGKYAGTYRDAWYGDATIALEGDRLVLRFLRTPALTGELEHWQYDTFVARWRDRTLNADAFVNFSLKPDGAIDQLKMQPVSPLTDFSYDFQDLLFTQVKQAEGAAVTQTQP</sequence>
<feature type="domain" description="Peptidase S12 Pab87-related C-terminal" evidence="3">
    <location>
        <begin position="412"/>
        <end position="517"/>
    </location>
</feature>
<reference evidence="4 5" key="1">
    <citation type="submission" date="2022-11" db="EMBL/GenBank/DDBJ databases">
        <title>Minimal conservation of predation-associated metabolite biosynthetic gene clusters underscores biosynthetic potential of Myxococcota including descriptions for ten novel species: Archangium lansinium sp. nov., Myxococcus landrumus sp. nov., Nannocystis bai.</title>
        <authorList>
            <person name="Ahearne A."/>
            <person name="Stevens C."/>
            <person name="Phillips K."/>
        </authorList>
    </citation>
    <scope>NUCLEOTIDE SEQUENCE [LARGE SCALE GENOMIC DNA]</scope>
    <source>
        <strain evidence="4 5">MIWBW</strain>
    </source>
</reference>
<evidence type="ECO:0000259" key="2">
    <source>
        <dbReference type="Pfam" id="PF00144"/>
    </source>
</evidence>
<protein>
    <submittedName>
        <fullName evidence="4">Serine hydrolase</fullName>
    </submittedName>
</protein>
<evidence type="ECO:0000259" key="3">
    <source>
        <dbReference type="Pfam" id="PF11954"/>
    </source>
</evidence>
<dbReference type="SUPFAM" id="SSF56601">
    <property type="entry name" value="beta-lactamase/transpeptidase-like"/>
    <property type="match status" value="1"/>
</dbReference>
<dbReference type="PANTHER" id="PTHR46825:SF15">
    <property type="entry name" value="BETA-LACTAMASE-RELATED DOMAIN-CONTAINING PROTEIN"/>
    <property type="match status" value="1"/>
</dbReference>
<dbReference type="InterPro" id="IPR001466">
    <property type="entry name" value="Beta-lactam-related"/>
</dbReference>
<evidence type="ECO:0000256" key="1">
    <source>
        <dbReference type="SAM" id="SignalP"/>
    </source>
</evidence>
<dbReference type="InterPro" id="IPR021860">
    <property type="entry name" value="Peptidase_S12_Pab87-rel_C"/>
</dbReference>
<keyword evidence="4" id="KW-0378">Hydrolase</keyword>
<evidence type="ECO:0000313" key="5">
    <source>
        <dbReference type="Proteomes" id="UP001207654"/>
    </source>
</evidence>
<feature type="domain" description="Beta-lactamase-related" evidence="2">
    <location>
        <begin position="28"/>
        <end position="366"/>
    </location>
</feature>
<dbReference type="Pfam" id="PF11954">
    <property type="entry name" value="DUF3471"/>
    <property type="match status" value="1"/>
</dbReference>
<feature type="signal peptide" evidence="1">
    <location>
        <begin position="1"/>
        <end position="19"/>
    </location>
</feature>
<dbReference type="GO" id="GO:0016787">
    <property type="term" value="F:hydrolase activity"/>
    <property type="evidence" value="ECO:0007669"/>
    <property type="project" value="UniProtKB-KW"/>
</dbReference>
<dbReference type="InterPro" id="IPR050491">
    <property type="entry name" value="AmpC-like"/>
</dbReference>
<dbReference type="Gene3D" id="3.40.710.10">
    <property type="entry name" value="DD-peptidase/beta-lactamase superfamily"/>
    <property type="match status" value="1"/>
</dbReference>
<gene>
    <name evidence="4" type="ORF">OV287_05970</name>
</gene>
<dbReference type="InterPro" id="IPR012338">
    <property type="entry name" value="Beta-lactam/transpept-like"/>
</dbReference>